<keyword evidence="3" id="KW-1185">Reference proteome</keyword>
<feature type="chain" id="PRO_5046093554" description="Lipoprotein" evidence="1">
    <location>
        <begin position="22"/>
        <end position="110"/>
    </location>
</feature>
<protein>
    <recommendedName>
        <fullName evidence="4">Lipoprotein</fullName>
    </recommendedName>
</protein>
<keyword evidence="1" id="KW-0732">Signal</keyword>
<reference evidence="2 3" key="1">
    <citation type="submission" date="2022-08" db="EMBL/GenBank/DDBJ databases">
        <title>Myroides zhujiangensis sp. nov., a novel bacterium isolated from sediment in the Pearl River Estuary.</title>
        <authorList>
            <person name="Cui L."/>
        </authorList>
    </citation>
    <scope>NUCLEOTIDE SEQUENCE [LARGE SCALE GENOMIC DNA]</scope>
    <source>
        <strain evidence="2 3">SCSIO 72103</strain>
    </source>
</reference>
<accession>A0ABY5NRJ4</accession>
<dbReference type="EMBL" id="CP102382">
    <property type="protein sequence ID" value="UUV21190.1"/>
    <property type="molecule type" value="Genomic_DNA"/>
</dbReference>
<organism evidence="2 3">
    <name type="scientific">Paenimyroides aestuarii</name>
    <dbReference type="NCBI Taxonomy" id="2968490"/>
    <lineage>
        <taxon>Bacteria</taxon>
        <taxon>Pseudomonadati</taxon>
        <taxon>Bacteroidota</taxon>
        <taxon>Flavobacteriia</taxon>
        <taxon>Flavobacteriales</taxon>
        <taxon>Flavobacteriaceae</taxon>
        <taxon>Paenimyroides</taxon>
    </lineage>
</organism>
<sequence>MKKYNYMFFLAVLLSFFVFQACDFRAERESKLIKEGNLLVKKIEMFKKQNQRLPLSLEEIRVPEEDGFDVLYYYKRDSLHYTVSFPISSEEHKFYYSDTKQWEKGYREMK</sequence>
<evidence type="ECO:0008006" key="4">
    <source>
        <dbReference type="Google" id="ProtNLM"/>
    </source>
</evidence>
<evidence type="ECO:0000313" key="2">
    <source>
        <dbReference type="EMBL" id="UUV21190.1"/>
    </source>
</evidence>
<feature type="signal peptide" evidence="1">
    <location>
        <begin position="1"/>
        <end position="21"/>
    </location>
</feature>
<name>A0ABY5NRJ4_9FLAO</name>
<dbReference type="RefSeq" id="WP_257499116.1">
    <property type="nucleotide sequence ID" value="NZ_CP102382.1"/>
</dbReference>
<evidence type="ECO:0000256" key="1">
    <source>
        <dbReference type="SAM" id="SignalP"/>
    </source>
</evidence>
<proteinExistence type="predicted"/>
<dbReference type="Proteomes" id="UP001317001">
    <property type="component" value="Chromosome"/>
</dbReference>
<gene>
    <name evidence="2" type="ORF">NPX36_12805</name>
</gene>
<dbReference type="PROSITE" id="PS51257">
    <property type="entry name" value="PROKAR_LIPOPROTEIN"/>
    <property type="match status" value="1"/>
</dbReference>
<evidence type="ECO:0000313" key="3">
    <source>
        <dbReference type="Proteomes" id="UP001317001"/>
    </source>
</evidence>